<protein>
    <recommendedName>
        <fullName evidence="4">DUF2177 family protein</fullName>
    </recommendedName>
</protein>
<proteinExistence type="predicted"/>
<reference evidence="3" key="1">
    <citation type="journal article" date="2016" name="Front. Microbiol.">
        <title>Molecular Keys to the Janthinobacterium and Duganella spp. Interaction with the Plant Pathogen Fusarium graminearum.</title>
        <authorList>
            <person name="Haack F.S."/>
            <person name="Poehlein A."/>
            <person name="Kroger C."/>
            <person name="Voigt C.A."/>
            <person name="Piepenbring M."/>
            <person name="Bode H.B."/>
            <person name="Daniel R."/>
            <person name="Schafer W."/>
            <person name="Streit W.R."/>
        </authorList>
    </citation>
    <scope>NUCLEOTIDE SEQUENCE [LARGE SCALE GENOMIC DNA]</scope>
    <source>
        <strain evidence="3">T54</strain>
    </source>
</reference>
<keyword evidence="1" id="KW-1133">Transmembrane helix</keyword>
<evidence type="ECO:0000313" key="2">
    <source>
        <dbReference type="EMBL" id="OFA05418.1"/>
    </source>
</evidence>
<evidence type="ECO:0000256" key="1">
    <source>
        <dbReference type="SAM" id="Phobius"/>
    </source>
</evidence>
<name>A0A1E7WZG4_9BURK</name>
<dbReference type="EMBL" id="LROM01000066">
    <property type="protein sequence ID" value="OFA05418.1"/>
    <property type="molecule type" value="Genomic_DNA"/>
</dbReference>
<gene>
    <name evidence="2" type="ORF">DUPY_15320</name>
</gene>
<dbReference type="InterPro" id="IPR018687">
    <property type="entry name" value="DUF2177_membr"/>
</dbReference>
<keyword evidence="1" id="KW-0472">Membrane</keyword>
<keyword evidence="3" id="KW-1185">Reference proteome</keyword>
<organism evidence="2 3">
    <name type="scientific">Duganella phyllosphaerae</name>
    <dbReference type="NCBI Taxonomy" id="762836"/>
    <lineage>
        <taxon>Bacteria</taxon>
        <taxon>Pseudomonadati</taxon>
        <taxon>Pseudomonadota</taxon>
        <taxon>Betaproteobacteria</taxon>
        <taxon>Burkholderiales</taxon>
        <taxon>Oxalobacteraceae</taxon>
        <taxon>Telluria group</taxon>
        <taxon>Duganella</taxon>
    </lineage>
</organism>
<dbReference type="Proteomes" id="UP000175989">
    <property type="component" value="Unassembled WGS sequence"/>
</dbReference>
<comment type="caution">
    <text evidence="2">The sequence shown here is derived from an EMBL/GenBank/DDBJ whole genome shotgun (WGS) entry which is preliminary data.</text>
</comment>
<dbReference type="Pfam" id="PF09945">
    <property type="entry name" value="DUF2177"/>
    <property type="match status" value="1"/>
</dbReference>
<evidence type="ECO:0000313" key="3">
    <source>
        <dbReference type="Proteomes" id="UP000175989"/>
    </source>
</evidence>
<feature type="transmembrane region" description="Helical" evidence="1">
    <location>
        <begin position="82"/>
        <end position="102"/>
    </location>
</feature>
<feature type="transmembrane region" description="Helical" evidence="1">
    <location>
        <begin position="16"/>
        <end position="36"/>
    </location>
</feature>
<accession>A0A1E7WZG4</accession>
<feature type="transmembrane region" description="Helical" evidence="1">
    <location>
        <begin position="56"/>
        <end position="75"/>
    </location>
</feature>
<feature type="transmembrane region" description="Helical" evidence="1">
    <location>
        <begin position="122"/>
        <end position="140"/>
    </location>
</feature>
<dbReference type="AlphaFoldDB" id="A0A1E7WZG4"/>
<keyword evidence="1" id="KW-0812">Transmembrane</keyword>
<evidence type="ECO:0008006" key="4">
    <source>
        <dbReference type="Google" id="ProtNLM"/>
    </source>
</evidence>
<sequence>MAATDPAQALSVQQWLLAYGGTLLTMLILDALWIGLYMAPAYKSALGDLMLPQPRLASAAAFYLLFAAGVAFLAVAPGLRSVSWQTAAVHGAVLGLTAYATYDLTNYAILKVWPLGLTLADIAWGAVLTAAAAAGGWFAANRWG</sequence>
<dbReference type="RefSeq" id="WP_208600010.1">
    <property type="nucleotide sequence ID" value="NZ_LROM01000066.1"/>
</dbReference>
<dbReference type="PATRIC" id="fig|762836.4.peg.1600"/>